<keyword evidence="2" id="KW-0614">Plasmid</keyword>
<evidence type="ECO:0000313" key="3">
    <source>
        <dbReference type="Proteomes" id="UP001017257"/>
    </source>
</evidence>
<reference evidence="2" key="1">
    <citation type="submission" date="2022-08" db="EMBL/GenBank/DDBJ databases">
        <title>Microvirga terrae sp. nov., isolated from soil.</title>
        <authorList>
            <person name="Kim K.H."/>
            <person name="Seo Y.L."/>
            <person name="Kim J.M."/>
            <person name="Lee J.K."/>
            <person name="Han D.M."/>
            <person name="Jeon C.O."/>
        </authorList>
    </citation>
    <scope>NUCLEOTIDE SEQUENCE</scope>
    <source>
        <strain evidence="2">R24</strain>
        <plasmid evidence="2">pR24_1</plasmid>
    </source>
</reference>
<organism evidence="2 3">
    <name type="scientific">Microvirga terrae</name>
    <dbReference type="NCBI Taxonomy" id="2740529"/>
    <lineage>
        <taxon>Bacteria</taxon>
        <taxon>Pseudomonadati</taxon>
        <taxon>Pseudomonadota</taxon>
        <taxon>Alphaproteobacteria</taxon>
        <taxon>Hyphomicrobiales</taxon>
        <taxon>Methylobacteriaceae</taxon>
        <taxon>Microvirga</taxon>
    </lineage>
</organism>
<keyword evidence="3" id="KW-1185">Reference proteome</keyword>
<name>A0ABY5S176_9HYPH</name>
<geneLocation type="plasmid" evidence="2 3">
    <name>pR24_1</name>
</geneLocation>
<keyword evidence="1" id="KW-0175">Coiled coil</keyword>
<dbReference type="Proteomes" id="UP001017257">
    <property type="component" value="Plasmid pR24_1"/>
</dbReference>
<sequence>MFRFNEGVFDSALGPDDIRFETSDELSRLNADIEVLKQRIANQISHIQELTWEAQDSRAAKETLNEMRETIRTWYAQRDLLNKFVHVES</sequence>
<dbReference type="RefSeq" id="WP_173945620.1">
    <property type="nucleotide sequence ID" value="NZ_CP102846.1"/>
</dbReference>
<feature type="coiled-coil region" evidence="1">
    <location>
        <begin position="19"/>
        <end position="46"/>
    </location>
</feature>
<dbReference type="EMBL" id="CP102846">
    <property type="protein sequence ID" value="UVF22212.1"/>
    <property type="molecule type" value="Genomic_DNA"/>
</dbReference>
<proteinExistence type="predicted"/>
<accession>A0ABY5S176</accession>
<evidence type="ECO:0000313" key="2">
    <source>
        <dbReference type="EMBL" id="UVF22212.1"/>
    </source>
</evidence>
<protein>
    <submittedName>
        <fullName evidence="2">Uncharacterized protein</fullName>
    </submittedName>
</protein>
<gene>
    <name evidence="2" type="ORF">HPT29_026330</name>
</gene>
<evidence type="ECO:0000256" key="1">
    <source>
        <dbReference type="SAM" id="Coils"/>
    </source>
</evidence>